<protein>
    <submittedName>
        <fullName evidence="2">Uncharacterized protein</fullName>
    </submittedName>
</protein>
<dbReference type="Proteomes" id="UP000886595">
    <property type="component" value="Unassembled WGS sequence"/>
</dbReference>
<keyword evidence="3" id="KW-1185">Reference proteome</keyword>
<dbReference type="EMBL" id="JAAMPC010000004">
    <property type="protein sequence ID" value="KAG2315090.1"/>
    <property type="molecule type" value="Genomic_DNA"/>
</dbReference>
<sequence length="91" mass="9511">MLYPPPGIANPSSDDLESSKSMASAPGNGNHLKPPPFDLDTLFEPPSGPYPPRGPFINSQMIYAPPGNADSRGMSAKLPESAATNSKGQTQ</sequence>
<accession>A0A8X7VQH5</accession>
<organism evidence="2 3">
    <name type="scientific">Brassica carinata</name>
    <name type="common">Ethiopian mustard</name>
    <name type="synonym">Abyssinian cabbage</name>
    <dbReference type="NCBI Taxonomy" id="52824"/>
    <lineage>
        <taxon>Eukaryota</taxon>
        <taxon>Viridiplantae</taxon>
        <taxon>Streptophyta</taxon>
        <taxon>Embryophyta</taxon>
        <taxon>Tracheophyta</taxon>
        <taxon>Spermatophyta</taxon>
        <taxon>Magnoliopsida</taxon>
        <taxon>eudicotyledons</taxon>
        <taxon>Gunneridae</taxon>
        <taxon>Pentapetalae</taxon>
        <taxon>rosids</taxon>
        <taxon>malvids</taxon>
        <taxon>Brassicales</taxon>
        <taxon>Brassicaceae</taxon>
        <taxon>Brassiceae</taxon>
        <taxon>Brassica</taxon>
    </lineage>
</organism>
<name>A0A8X7VQH5_BRACI</name>
<evidence type="ECO:0000256" key="1">
    <source>
        <dbReference type="SAM" id="MobiDB-lite"/>
    </source>
</evidence>
<comment type="caution">
    <text evidence="2">The sequence shown here is derived from an EMBL/GenBank/DDBJ whole genome shotgun (WGS) entry which is preliminary data.</text>
</comment>
<evidence type="ECO:0000313" key="3">
    <source>
        <dbReference type="Proteomes" id="UP000886595"/>
    </source>
</evidence>
<evidence type="ECO:0000313" key="2">
    <source>
        <dbReference type="EMBL" id="KAG2315090.1"/>
    </source>
</evidence>
<proteinExistence type="predicted"/>
<feature type="region of interest" description="Disordered" evidence="1">
    <location>
        <begin position="1"/>
        <end position="91"/>
    </location>
</feature>
<dbReference type="AlphaFoldDB" id="A0A8X7VQH5"/>
<reference evidence="2 3" key="1">
    <citation type="submission" date="2020-02" db="EMBL/GenBank/DDBJ databases">
        <authorList>
            <person name="Ma Q."/>
            <person name="Huang Y."/>
            <person name="Song X."/>
            <person name="Pei D."/>
        </authorList>
    </citation>
    <scope>NUCLEOTIDE SEQUENCE [LARGE SCALE GENOMIC DNA]</scope>
    <source>
        <strain evidence="2">Sxm20200214</strain>
        <tissue evidence="2">Leaf</tissue>
    </source>
</reference>
<gene>
    <name evidence="2" type="ORF">Bca52824_018212</name>
</gene>
<feature type="compositionally biased region" description="Polar residues" evidence="1">
    <location>
        <begin position="82"/>
        <end position="91"/>
    </location>
</feature>